<feature type="binding site" evidence="1">
    <location>
        <position position="314"/>
    </location>
    <ligand>
        <name>ATP</name>
        <dbReference type="ChEBI" id="CHEBI:30616"/>
    </ligand>
</feature>
<dbReference type="GO" id="GO:0044773">
    <property type="term" value="P:mitotic DNA damage checkpoint signaling"/>
    <property type="evidence" value="ECO:0007669"/>
    <property type="project" value="TreeGrafter"/>
</dbReference>
<dbReference type="Pfam" id="PF00069">
    <property type="entry name" value="Pkinase"/>
    <property type="match status" value="1"/>
</dbReference>
<reference evidence="4" key="1">
    <citation type="submission" date="2021-03" db="EMBL/GenBank/DDBJ databases">
        <authorList>
            <person name="Tagirdzhanova G."/>
        </authorList>
    </citation>
    <scope>NUCLEOTIDE SEQUENCE</scope>
</reference>
<evidence type="ECO:0000259" key="3">
    <source>
        <dbReference type="PROSITE" id="PS50011"/>
    </source>
</evidence>
<dbReference type="PANTHER" id="PTHR44167">
    <property type="entry name" value="OVARIAN-SPECIFIC SERINE/THREONINE-PROTEIN KINASE LOK-RELATED"/>
    <property type="match status" value="1"/>
</dbReference>
<dbReference type="Gene3D" id="1.10.510.10">
    <property type="entry name" value="Transferase(Phosphotransferase) domain 1"/>
    <property type="match status" value="1"/>
</dbReference>
<dbReference type="PANTHER" id="PTHR44167:SF24">
    <property type="entry name" value="SERINE_THREONINE-PROTEIN KINASE CHK2"/>
    <property type="match status" value="1"/>
</dbReference>
<organism evidence="4 5">
    <name type="scientific">Imshaugia aleurites</name>
    <dbReference type="NCBI Taxonomy" id="172621"/>
    <lineage>
        <taxon>Eukaryota</taxon>
        <taxon>Fungi</taxon>
        <taxon>Dikarya</taxon>
        <taxon>Ascomycota</taxon>
        <taxon>Pezizomycotina</taxon>
        <taxon>Lecanoromycetes</taxon>
        <taxon>OSLEUM clade</taxon>
        <taxon>Lecanoromycetidae</taxon>
        <taxon>Lecanorales</taxon>
        <taxon>Lecanorineae</taxon>
        <taxon>Parmeliaceae</taxon>
        <taxon>Imshaugia</taxon>
    </lineage>
</organism>
<dbReference type="InterPro" id="IPR017441">
    <property type="entry name" value="Protein_kinase_ATP_BS"/>
</dbReference>
<comment type="caution">
    <text evidence="4">The sequence shown here is derived from an EMBL/GenBank/DDBJ whole genome shotgun (WGS) entry which is preliminary data.</text>
</comment>
<gene>
    <name evidence="4" type="ORF">IMSHALPRED_001701</name>
</gene>
<evidence type="ECO:0000313" key="5">
    <source>
        <dbReference type="Proteomes" id="UP000664534"/>
    </source>
</evidence>
<dbReference type="Gene3D" id="3.30.200.20">
    <property type="entry name" value="Phosphorylase Kinase, domain 1"/>
    <property type="match status" value="1"/>
</dbReference>
<dbReference type="InterPro" id="IPR000719">
    <property type="entry name" value="Prot_kinase_dom"/>
</dbReference>
<keyword evidence="5" id="KW-1185">Reference proteome</keyword>
<dbReference type="GO" id="GO:0005524">
    <property type="term" value="F:ATP binding"/>
    <property type="evidence" value="ECO:0007669"/>
    <property type="project" value="UniProtKB-UniRule"/>
</dbReference>
<dbReference type="OrthoDB" id="5979581at2759"/>
<name>A0A8H3J3Q6_9LECA</name>
<dbReference type="InterPro" id="IPR011009">
    <property type="entry name" value="Kinase-like_dom_sf"/>
</dbReference>
<feature type="compositionally biased region" description="Basic and acidic residues" evidence="2">
    <location>
        <begin position="1"/>
        <end position="17"/>
    </location>
</feature>
<dbReference type="EMBL" id="CAJPDT010000125">
    <property type="protein sequence ID" value="CAF9939968.1"/>
    <property type="molecule type" value="Genomic_DNA"/>
</dbReference>
<dbReference type="AlphaFoldDB" id="A0A8H3J3Q6"/>
<feature type="domain" description="Protein kinase" evidence="3">
    <location>
        <begin position="280"/>
        <end position="543"/>
    </location>
</feature>
<evidence type="ECO:0000256" key="2">
    <source>
        <dbReference type="SAM" id="MobiDB-lite"/>
    </source>
</evidence>
<dbReference type="Proteomes" id="UP000664534">
    <property type="component" value="Unassembled WGS sequence"/>
</dbReference>
<accession>A0A8H3J3Q6</accession>
<protein>
    <recommendedName>
        <fullName evidence="3">Protein kinase domain-containing protein</fullName>
    </recommendedName>
</protein>
<dbReference type="SUPFAM" id="SSF56112">
    <property type="entry name" value="Protein kinase-like (PK-like)"/>
    <property type="match status" value="1"/>
</dbReference>
<evidence type="ECO:0000256" key="1">
    <source>
        <dbReference type="PROSITE-ProRule" id="PRU10141"/>
    </source>
</evidence>
<keyword evidence="1" id="KW-0067">ATP-binding</keyword>
<feature type="region of interest" description="Disordered" evidence="2">
    <location>
        <begin position="1"/>
        <end position="26"/>
    </location>
</feature>
<dbReference type="GO" id="GO:0005634">
    <property type="term" value="C:nucleus"/>
    <property type="evidence" value="ECO:0007669"/>
    <property type="project" value="TreeGrafter"/>
</dbReference>
<dbReference type="GO" id="GO:0004674">
    <property type="term" value="F:protein serine/threonine kinase activity"/>
    <property type="evidence" value="ECO:0007669"/>
    <property type="project" value="TreeGrafter"/>
</dbReference>
<evidence type="ECO:0000313" key="4">
    <source>
        <dbReference type="EMBL" id="CAF9939968.1"/>
    </source>
</evidence>
<sequence length="543" mass="60864">MNTYDNEKGGGSDDRASSRVPATTGERALEKDLANDILRILPIGPSAETAFHELAVKKRKGQLDEHHAQFIVVTGKELVSATAGYDSESATADSTGDEEVPIYRGYFRLNFDCTPLSKGVKWVLGKGVGEKVPSRNVDILLAAPGSRHRKHLASAHAFLKIKPESGAWILHAGEGHHLKELDPVAQASSGPDRFGQCHHKPVILNDEFMKHGSMQCLHRPRTSIMVGGMRFDIQFCVTTSAKEQLYLEERKAWLTAREAEVPDTRISAIPFESDTYTPWAVFRQGLGSGTFGIVLEGFHPRTGELRAVKKLVIKSSLDAQAAKSEIEFSEALGQCSGIVRFYGWCNSQAESTLTGFYPLEVYLFFERGVSFQNYLWHEEEEADWDLRTLLFKQLLEGLTAIHSRGWMHRDVTPMNVLYFPREPRHAGICDFGTSCQARNSTVEEIAGWKWLPPEIQKGKNQKYDQKIDMWQLAYTLVQSWFPAEWVGGRSLRSEKDHRLVSQLLGQCEVSVAAVLRTMLSWDPHTRPSAAEALMNLVRAETGY</sequence>
<proteinExistence type="predicted"/>
<dbReference type="CDD" id="cd00180">
    <property type="entry name" value="PKc"/>
    <property type="match status" value="1"/>
</dbReference>
<dbReference type="PROSITE" id="PS50011">
    <property type="entry name" value="PROTEIN_KINASE_DOM"/>
    <property type="match status" value="1"/>
</dbReference>
<dbReference type="PROSITE" id="PS00107">
    <property type="entry name" value="PROTEIN_KINASE_ATP"/>
    <property type="match status" value="1"/>
</dbReference>
<keyword evidence="1" id="KW-0547">Nucleotide-binding</keyword>